<dbReference type="EMBL" id="BMDD01000003">
    <property type="protein sequence ID" value="GGH79862.1"/>
    <property type="molecule type" value="Genomic_DNA"/>
</dbReference>
<dbReference type="Gene3D" id="3.40.50.300">
    <property type="entry name" value="P-loop containing nucleotide triphosphate hydrolases"/>
    <property type="match status" value="1"/>
</dbReference>
<dbReference type="RefSeq" id="WP_172244347.1">
    <property type="nucleotide sequence ID" value="NZ_BMDD01000003.1"/>
</dbReference>
<keyword evidence="2" id="KW-1185">Reference proteome</keyword>
<dbReference type="CDD" id="cd00882">
    <property type="entry name" value="Ras_like_GTPase"/>
    <property type="match status" value="1"/>
</dbReference>
<dbReference type="Proteomes" id="UP000605427">
    <property type="component" value="Unassembled WGS sequence"/>
</dbReference>
<organism evidence="1 2">
    <name type="scientific">Saccharibacillus endophyticus</name>
    <dbReference type="NCBI Taxonomy" id="2060666"/>
    <lineage>
        <taxon>Bacteria</taxon>
        <taxon>Bacillati</taxon>
        <taxon>Bacillota</taxon>
        <taxon>Bacilli</taxon>
        <taxon>Bacillales</taxon>
        <taxon>Paenibacillaceae</taxon>
        <taxon>Saccharibacillus</taxon>
    </lineage>
</organism>
<gene>
    <name evidence="1" type="primary">cas2</name>
    <name evidence="1" type="ORF">GCM10007362_27300</name>
</gene>
<accession>A0ABQ1ZXY5</accession>
<evidence type="ECO:0000313" key="2">
    <source>
        <dbReference type="Proteomes" id="UP000605427"/>
    </source>
</evidence>
<dbReference type="InterPro" id="IPR027417">
    <property type="entry name" value="P-loop_NTPase"/>
</dbReference>
<reference evidence="2" key="1">
    <citation type="journal article" date="2019" name="Int. J. Syst. Evol. Microbiol.">
        <title>The Global Catalogue of Microorganisms (GCM) 10K type strain sequencing project: providing services to taxonomists for standard genome sequencing and annotation.</title>
        <authorList>
            <consortium name="The Broad Institute Genomics Platform"/>
            <consortium name="The Broad Institute Genome Sequencing Center for Infectious Disease"/>
            <person name="Wu L."/>
            <person name="Ma J."/>
        </authorList>
    </citation>
    <scope>NUCLEOTIDE SEQUENCE [LARGE SCALE GENOMIC DNA]</scope>
    <source>
        <strain evidence="2">CCM 8702</strain>
    </source>
</reference>
<protein>
    <submittedName>
        <fullName evidence="1">CRISPR-associated endoribonuclease Cas2</fullName>
    </submittedName>
</protein>
<dbReference type="Pfam" id="PF13671">
    <property type="entry name" value="AAA_33"/>
    <property type="match status" value="1"/>
</dbReference>
<dbReference type="SUPFAM" id="SSF52540">
    <property type="entry name" value="P-loop containing nucleoside triphosphate hydrolases"/>
    <property type="match status" value="1"/>
</dbReference>
<proteinExistence type="predicted"/>
<comment type="caution">
    <text evidence="1">The sequence shown here is derived from an EMBL/GenBank/DDBJ whole genome shotgun (WGS) entry which is preliminary data.</text>
</comment>
<evidence type="ECO:0000313" key="1">
    <source>
        <dbReference type="EMBL" id="GGH79862.1"/>
    </source>
</evidence>
<sequence>MVRLLIMTIGKTHSGKTTFARKLEQRLSNSVVIDQDNHSGFINTYYRKIVPTSGENTLKHKVTQAIVEHAVKQTDLHLILCNANRGRTERTQILESFRKQGFTAVMVYFDLPDALLMERVRNSTRSKVIFRSAASFEEVLLRQQKQSGDPNLSAPSEHEADHVLTVTDSAELEAVLDRIVDLASQM</sequence>
<name>A0ABQ1ZXY5_9BACL</name>